<gene>
    <name evidence="2" type="ORF">ACFQRI_02775</name>
</gene>
<dbReference type="EMBL" id="JBHTCJ010000001">
    <property type="protein sequence ID" value="MFC7340321.1"/>
    <property type="molecule type" value="Genomic_DNA"/>
</dbReference>
<dbReference type="Proteomes" id="UP001596504">
    <property type="component" value="Unassembled WGS sequence"/>
</dbReference>
<keyword evidence="2" id="KW-0560">Oxidoreductase</keyword>
<dbReference type="InterPro" id="IPR041654">
    <property type="entry name" value="StyA_sbd"/>
</dbReference>
<evidence type="ECO:0000313" key="2">
    <source>
        <dbReference type="EMBL" id="MFC7340321.1"/>
    </source>
</evidence>
<dbReference type="Gene3D" id="3.30.9.40">
    <property type="match status" value="1"/>
</dbReference>
<proteinExistence type="predicted"/>
<sequence>MDGIGIIGAGVAGLHLGLLLRRNDIPTTLYSDRTPEQLGSGRLPAAVAHHNTTVTRERALGVEHWSAQDYGYAVHHHYVGGPLQARFTGGLGAPSRAVDYRLYLPRLLQDFTAAGGELRIRSIGPGELDELAARHDLVVAATGRGGLGGLFEPIAEKSPYTSPQRKLCAGLYTGVAPAEPKGVTLSIAPGDGELIEIPMYSFAGHVTALFFEAVPGGAFEALAQADHDADPRGFRTQVLHLLREHHPSVYERVDPATFGLTDPLDLVQGAITPRISADHITLESGRPIVAVGDVHALVDPVVGQGANCASYSAWQLGRTILDDPHFDEHFCDKVAQRRRRRVQATTDWTNLMLAVPPPPHLLELITAMSRDPAVADVFTSNFNYPERQWDILATPQRTRAFLARTS</sequence>
<dbReference type="Gene3D" id="3.50.50.60">
    <property type="entry name" value="FAD/NAD(P)-binding domain"/>
    <property type="match status" value="2"/>
</dbReference>
<protein>
    <submittedName>
        <fullName evidence="2">Styrene monooxygenase/indole monooxygenase family protein</fullName>
    </submittedName>
</protein>
<dbReference type="RefSeq" id="WP_380664022.1">
    <property type="nucleotide sequence ID" value="NZ_JBHTCJ010000001.1"/>
</dbReference>
<keyword evidence="2" id="KW-0503">Monooxygenase</keyword>
<dbReference type="GO" id="GO:0004497">
    <property type="term" value="F:monooxygenase activity"/>
    <property type="evidence" value="ECO:0007669"/>
    <property type="project" value="UniProtKB-KW"/>
</dbReference>
<dbReference type="InterPro" id="IPR036188">
    <property type="entry name" value="FAD/NAD-bd_sf"/>
</dbReference>
<accession>A0ABW2LCU2</accession>
<keyword evidence="3" id="KW-1185">Reference proteome</keyword>
<reference evidence="3" key="1">
    <citation type="journal article" date="2019" name="Int. J. Syst. Evol. Microbiol.">
        <title>The Global Catalogue of Microorganisms (GCM) 10K type strain sequencing project: providing services to taxonomists for standard genome sequencing and annotation.</title>
        <authorList>
            <consortium name="The Broad Institute Genomics Platform"/>
            <consortium name="The Broad Institute Genome Sequencing Center for Infectious Disease"/>
            <person name="Wu L."/>
            <person name="Ma J."/>
        </authorList>
    </citation>
    <scope>NUCLEOTIDE SEQUENCE [LARGE SCALE GENOMIC DNA]</scope>
    <source>
        <strain evidence="3">WLHS5</strain>
    </source>
</reference>
<dbReference type="Pfam" id="PF17885">
    <property type="entry name" value="Smoa_sbd"/>
    <property type="match status" value="1"/>
</dbReference>
<evidence type="ECO:0000259" key="1">
    <source>
        <dbReference type="Pfam" id="PF17885"/>
    </source>
</evidence>
<name>A0ABW2LCU2_9PSEU</name>
<dbReference type="SUPFAM" id="SSF51905">
    <property type="entry name" value="FAD/NAD(P)-binding domain"/>
    <property type="match status" value="1"/>
</dbReference>
<comment type="caution">
    <text evidence="2">The sequence shown here is derived from an EMBL/GenBank/DDBJ whole genome shotgun (WGS) entry which is preliminary data.</text>
</comment>
<evidence type="ECO:0000313" key="3">
    <source>
        <dbReference type="Proteomes" id="UP001596504"/>
    </source>
</evidence>
<dbReference type="Gene3D" id="6.10.250.650">
    <property type="match status" value="1"/>
</dbReference>
<organism evidence="2 3">
    <name type="scientific">Saccharopolyspora griseoalba</name>
    <dbReference type="NCBI Taxonomy" id="1431848"/>
    <lineage>
        <taxon>Bacteria</taxon>
        <taxon>Bacillati</taxon>
        <taxon>Actinomycetota</taxon>
        <taxon>Actinomycetes</taxon>
        <taxon>Pseudonocardiales</taxon>
        <taxon>Pseudonocardiaceae</taxon>
        <taxon>Saccharopolyspora</taxon>
    </lineage>
</organism>
<feature type="domain" description="Styrene monooxygenase StyA putative substrate binding" evidence="1">
    <location>
        <begin position="143"/>
        <end position="252"/>
    </location>
</feature>